<name>A0A0D0CKP5_9AGAR</name>
<dbReference type="InterPro" id="IPR011044">
    <property type="entry name" value="Quino_amine_DH_bsu"/>
</dbReference>
<dbReference type="EMBL" id="KN834782">
    <property type="protein sequence ID" value="KIK58992.1"/>
    <property type="molecule type" value="Genomic_DNA"/>
</dbReference>
<dbReference type="SMART" id="SM00320">
    <property type="entry name" value="WD40"/>
    <property type="match status" value="4"/>
</dbReference>
<feature type="domain" description="Nephrocystin 3-like N-terminal" evidence="4">
    <location>
        <begin position="108"/>
        <end position="267"/>
    </location>
</feature>
<accession>A0A0D0CKP5</accession>
<evidence type="ECO:0000256" key="2">
    <source>
        <dbReference type="ARBA" id="ARBA00022737"/>
    </source>
</evidence>
<dbReference type="InterPro" id="IPR056884">
    <property type="entry name" value="NPHP3-like_N"/>
</dbReference>
<dbReference type="InterPro" id="IPR001680">
    <property type="entry name" value="WD40_rpt"/>
</dbReference>
<keyword evidence="1 3" id="KW-0853">WD repeat</keyword>
<proteinExistence type="predicted"/>
<dbReference type="PROSITE" id="PS50082">
    <property type="entry name" value="WD_REPEATS_2"/>
    <property type="match status" value="2"/>
</dbReference>
<dbReference type="Pfam" id="PF24883">
    <property type="entry name" value="NPHP3_N"/>
    <property type="match status" value="1"/>
</dbReference>
<dbReference type="InterPro" id="IPR015943">
    <property type="entry name" value="WD40/YVTN_repeat-like_dom_sf"/>
</dbReference>
<dbReference type="SUPFAM" id="SSF50969">
    <property type="entry name" value="YVTN repeat-like/Quinoprotein amine dehydrogenase"/>
    <property type="match status" value="1"/>
</dbReference>
<dbReference type="AlphaFoldDB" id="A0A0D0CKP5"/>
<keyword evidence="2" id="KW-0677">Repeat</keyword>
<dbReference type="InterPro" id="IPR036322">
    <property type="entry name" value="WD40_repeat_dom_sf"/>
</dbReference>
<dbReference type="InterPro" id="IPR019775">
    <property type="entry name" value="WD40_repeat_CS"/>
</dbReference>
<dbReference type="Gene3D" id="2.130.10.10">
    <property type="entry name" value="YVTN repeat-like/Quinoprotein amine dehydrogenase"/>
    <property type="match status" value="2"/>
</dbReference>
<feature type="non-terminal residue" evidence="5">
    <location>
        <position position="840"/>
    </location>
</feature>
<gene>
    <name evidence="5" type="ORF">GYMLUDRAFT_688509</name>
</gene>
<protein>
    <recommendedName>
        <fullName evidence="4">Nephrocystin 3-like N-terminal domain-containing protein</fullName>
    </recommendedName>
</protein>
<dbReference type="PANTHER" id="PTHR19879:SF9">
    <property type="entry name" value="TRANSCRIPTION INITIATION FACTOR TFIID SUBUNIT 5"/>
    <property type="match status" value="1"/>
</dbReference>
<dbReference type="PANTHER" id="PTHR19879">
    <property type="entry name" value="TRANSCRIPTION INITIATION FACTOR TFIID"/>
    <property type="match status" value="1"/>
</dbReference>
<dbReference type="HOGENOM" id="CLU_345187_0_0_1"/>
<dbReference type="PROSITE" id="PS50294">
    <property type="entry name" value="WD_REPEATS_REGION"/>
    <property type="match status" value="2"/>
</dbReference>
<reference evidence="5 6" key="1">
    <citation type="submission" date="2014-04" db="EMBL/GenBank/DDBJ databases">
        <title>Evolutionary Origins and Diversification of the Mycorrhizal Mutualists.</title>
        <authorList>
            <consortium name="DOE Joint Genome Institute"/>
            <consortium name="Mycorrhizal Genomics Consortium"/>
            <person name="Kohler A."/>
            <person name="Kuo A."/>
            <person name="Nagy L.G."/>
            <person name="Floudas D."/>
            <person name="Copeland A."/>
            <person name="Barry K.W."/>
            <person name="Cichocki N."/>
            <person name="Veneault-Fourrey C."/>
            <person name="LaButti K."/>
            <person name="Lindquist E.A."/>
            <person name="Lipzen A."/>
            <person name="Lundell T."/>
            <person name="Morin E."/>
            <person name="Murat C."/>
            <person name="Riley R."/>
            <person name="Ohm R."/>
            <person name="Sun H."/>
            <person name="Tunlid A."/>
            <person name="Henrissat B."/>
            <person name="Grigoriev I.V."/>
            <person name="Hibbett D.S."/>
            <person name="Martin F."/>
        </authorList>
    </citation>
    <scope>NUCLEOTIDE SEQUENCE [LARGE SCALE GENOMIC DNA]</scope>
    <source>
        <strain evidence="5 6">FD-317 M1</strain>
    </source>
</reference>
<evidence type="ECO:0000259" key="4">
    <source>
        <dbReference type="Pfam" id="PF24883"/>
    </source>
</evidence>
<dbReference type="Proteomes" id="UP000053593">
    <property type="component" value="Unassembled WGS sequence"/>
</dbReference>
<evidence type="ECO:0000256" key="1">
    <source>
        <dbReference type="ARBA" id="ARBA00022574"/>
    </source>
</evidence>
<evidence type="ECO:0000313" key="5">
    <source>
        <dbReference type="EMBL" id="KIK58992.1"/>
    </source>
</evidence>
<feature type="repeat" description="WD" evidence="3">
    <location>
        <begin position="703"/>
        <end position="737"/>
    </location>
</feature>
<dbReference type="InterPro" id="IPR027417">
    <property type="entry name" value="P-loop_NTPase"/>
</dbReference>
<feature type="repeat" description="WD" evidence="3">
    <location>
        <begin position="739"/>
        <end position="780"/>
    </location>
</feature>
<keyword evidence="6" id="KW-1185">Reference proteome</keyword>
<evidence type="ECO:0000256" key="3">
    <source>
        <dbReference type="PROSITE-ProRule" id="PRU00221"/>
    </source>
</evidence>
<dbReference type="OrthoDB" id="538223at2759"/>
<dbReference type="SUPFAM" id="SSF52540">
    <property type="entry name" value="P-loop containing nucleoside triphosphate hydrolases"/>
    <property type="match status" value="1"/>
</dbReference>
<dbReference type="SUPFAM" id="SSF50978">
    <property type="entry name" value="WD40 repeat-like"/>
    <property type="match status" value="1"/>
</dbReference>
<dbReference type="PROSITE" id="PS00678">
    <property type="entry name" value="WD_REPEATS_1"/>
    <property type="match status" value="2"/>
</dbReference>
<dbReference type="Pfam" id="PF00400">
    <property type="entry name" value="WD40"/>
    <property type="match status" value="4"/>
</dbReference>
<dbReference type="Gene3D" id="3.40.50.300">
    <property type="entry name" value="P-loop containing nucleotide triphosphate hydrolases"/>
    <property type="match status" value="1"/>
</dbReference>
<organism evidence="5 6">
    <name type="scientific">Collybiopsis luxurians FD-317 M1</name>
    <dbReference type="NCBI Taxonomy" id="944289"/>
    <lineage>
        <taxon>Eukaryota</taxon>
        <taxon>Fungi</taxon>
        <taxon>Dikarya</taxon>
        <taxon>Basidiomycota</taxon>
        <taxon>Agaricomycotina</taxon>
        <taxon>Agaricomycetes</taxon>
        <taxon>Agaricomycetidae</taxon>
        <taxon>Agaricales</taxon>
        <taxon>Marasmiineae</taxon>
        <taxon>Omphalotaceae</taxon>
        <taxon>Collybiopsis</taxon>
        <taxon>Collybiopsis luxurians</taxon>
    </lineage>
</organism>
<evidence type="ECO:0000313" key="6">
    <source>
        <dbReference type="Proteomes" id="UP000053593"/>
    </source>
</evidence>
<sequence length="840" mass="93936">MENMTHENVTTQGQIIESSALPGPNSGGFFTQAHHFNINNGEFTFVQGNQYKISWQQQKSQHKPYDNMWKGESLKKYYSVQALHDYELGAQQRRNPCIEGTRVEILAEIEAWACNPHGSSGYWICGMAGTGKSTIAKSICLILQEKNCLAGSFFCSRQIPECRDYRFIIPTLAYQLAQYSLEFNGHLGKLLAEDPDIVTKSPHVQVLELLVKPWVASIQARTMQSCTPVFVLDALDECDDVSETIKALIPAIQSSKMPGLKFLFTSRPEQAIQTLMVDNNSVSQVSMIKEFILHNVEKSAVEKDIYKYLQTTLQSVEPSVEELTKLTSISGQLFIYAATVAKFVNYPESKAHKRQRFLGSLMGQKSPQALTNLYISIVKKSIVRDELEDEEFKDYWKIIHAVISLGQPVTCSTLAKLLTLDEEVVTNLLNSLQAVFYISNKDHFVYTFHASFPEFIEKYEYDEKLGRSYEKLSCHSMLADSCLSILHSQLKFNICNLPSSFIPDTEVPNFNELVAEKIGETLVYSCIFWGYHLFQSELGCETVERAEKFLETRGVFWIEAISILKLLHTCGELLEFIKGTDSKDSALHGIWTAAWDLRKLLRLFGASPVKDITPHLYLSICPFWSPKKRYIPRLVNTLDFVQKARTWDFDNSTCIELSQLPKCIAFSPDGNRIVSGSGDVKIWNATTGAQIGDPSQGHTSTPIRSVAFTPDGTRIVSGSEDGTTRMWNANTGTQIGDPFQGHDGAVASVAFSPNGSRVVSASEDMATKVWDATTGAQIGSSLQGHNYRVKSVTLSPDGTKVASVCQVYVRHICNTTVDGQVRDLLQYYDYGPSLVAFQLS</sequence>